<evidence type="ECO:0000313" key="3">
    <source>
        <dbReference type="Proteomes" id="UP000612956"/>
    </source>
</evidence>
<reference evidence="2" key="1">
    <citation type="journal article" date="2014" name="Int. J. Syst. Evol. Microbiol.">
        <title>Complete genome sequence of Corynebacterium casei LMG S-19264T (=DSM 44701T), isolated from a smear-ripened cheese.</title>
        <authorList>
            <consortium name="US DOE Joint Genome Institute (JGI-PGF)"/>
            <person name="Walter F."/>
            <person name="Albersmeier A."/>
            <person name="Kalinowski J."/>
            <person name="Ruckert C."/>
        </authorList>
    </citation>
    <scope>NUCLEOTIDE SEQUENCE</scope>
    <source>
        <strain evidence="2">CGMCC 4.7278</strain>
    </source>
</reference>
<dbReference type="Proteomes" id="UP000612956">
    <property type="component" value="Unassembled WGS sequence"/>
</dbReference>
<protein>
    <submittedName>
        <fullName evidence="2">Conserved lipoprotein LppL</fullName>
    </submittedName>
</protein>
<dbReference type="SUPFAM" id="SSF63829">
    <property type="entry name" value="Calcium-dependent phosphotriesterase"/>
    <property type="match status" value="1"/>
</dbReference>
<dbReference type="InterPro" id="IPR015943">
    <property type="entry name" value="WD40/YVTN_repeat-like_dom_sf"/>
</dbReference>
<dbReference type="Gene3D" id="2.130.10.10">
    <property type="entry name" value="YVTN repeat-like/Quinoprotein amine dehydrogenase"/>
    <property type="match status" value="1"/>
</dbReference>
<accession>A0A917Q962</accession>
<comment type="caution">
    <text evidence="2">The sequence shown here is derived from an EMBL/GenBank/DDBJ whole genome shotgun (WGS) entry which is preliminary data.</text>
</comment>
<dbReference type="AlphaFoldDB" id="A0A917Q962"/>
<evidence type="ECO:0000313" key="2">
    <source>
        <dbReference type="EMBL" id="GGK36285.1"/>
    </source>
</evidence>
<sequence length="327" mass="32908">MRSRGLVVGALLSSVALLIVGCGDRDGSPDVPTRPAATAAVSPPTTTAPAGQVTPISASKAVLAEAATGTVAVLDTVGTTLTLLGKKELKLPSPGASLAQGAPGTILVPAPGKVITVDATTGSTKETPIDGDARSAAIRPDGSLIVGTAVGKVIEVNPDGTVARTVSGLVSADVIALTGTNISVLDRRQTAIVAISDDHLGLMLRAGDGAANAITDPFGRIIVSDPVGGELLVYTAGPLVLRQRFPVASSPYGLAYDPRSDTVWVSATESNEVVGFDLSTGIGVEVARFPTVRQPDAITVDSRTGELVVVSAVGDGVQRISTGRGPR</sequence>
<feature type="region of interest" description="Disordered" evidence="1">
    <location>
        <begin position="27"/>
        <end position="51"/>
    </location>
</feature>
<feature type="compositionally biased region" description="Low complexity" evidence="1">
    <location>
        <begin position="33"/>
        <end position="50"/>
    </location>
</feature>
<evidence type="ECO:0000256" key="1">
    <source>
        <dbReference type="SAM" id="MobiDB-lite"/>
    </source>
</evidence>
<name>A0A917Q962_9NOCA</name>
<dbReference type="PROSITE" id="PS51257">
    <property type="entry name" value="PROKAR_LIPOPROTEIN"/>
    <property type="match status" value="1"/>
</dbReference>
<dbReference type="RefSeq" id="WP_188827049.1">
    <property type="nucleotide sequence ID" value="NZ_BMMW01000001.1"/>
</dbReference>
<dbReference type="EMBL" id="BMMW01000001">
    <property type="protein sequence ID" value="GGK36285.1"/>
    <property type="molecule type" value="Genomic_DNA"/>
</dbReference>
<organism evidence="2 3">
    <name type="scientific">Nocardia camponoti</name>
    <dbReference type="NCBI Taxonomy" id="1616106"/>
    <lineage>
        <taxon>Bacteria</taxon>
        <taxon>Bacillati</taxon>
        <taxon>Actinomycetota</taxon>
        <taxon>Actinomycetes</taxon>
        <taxon>Mycobacteriales</taxon>
        <taxon>Nocardiaceae</taxon>
        <taxon>Nocardia</taxon>
    </lineage>
</organism>
<reference evidence="2" key="2">
    <citation type="submission" date="2020-09" db="EMBL/GenBank/DDBJ databases">
        <authorList>
            <person name="Sun Q."/>
            <person name="Zhou Y."/>
        </authorList>
    </citation>
    <scope>NUCLEOTIDE SEQUENCE</scope>
    <source>
        <strain evidence="2">CGMCC 4.7278</strain>
    </source>
</reference>
<keyword evidence="3" id="KW-1185">Reference proteome</keyword>
<gene>
    <name evidence="2" type="ORF">GCM10011591_04950</name>
</gene>
<keyword evidence="2" id="KW-0449">Lipoprotein</keyword>
<proteinExistence type="predicted"/>